<organism evidence="1 2">
    <name type="scientific">Reyranella soli</name>
    <dbReference type="NCBI Taxonomy" id="1230389"/>
    <lineage>
        <taxon>Bacteria</taxon>
        <taxon>Pseudomonadati</taxon>
        <taxon>Pseudomonadota</taxon>
        <taxon>Alphaproteobacteria</taxon>
        <taxon>Hyphomicrobiales</taxon>
        <taxon>Reyranellaceae</taxon>
        <taxon>Reyranella</taxon>
    </lineage>
</organism>
<name>A0A512N8L6_9HYPH</name>
<evidence type="ECO:0000313" key="2">
    <source>
        <dbReference type="Proteomes" id="UP000321058"/>
    </source>
</evidence>
<protein>
    <submittedName>
        <fullName evidence="1">Uncharacterized protein</fullName>
    </submittedName>
</protein>
<reference evidence="1 2" key="1">
    <citation type="submission" date="2019-07" db="EMBL/GenBank/DDBJ databases">
        <title>Whole genome shotgun sequence of Reyranella soli NBRC 108950.</title>
        <authorList>
            <person name="Hosoyama A."/>
            <person name="Uohara A."/>
            <person name="Ohji S."/>
            <person name="Ichikawa N."/>
        </authorList>
    </citation>
    <scope>NUCLEOTIDE SEQUENCE [LARGE SCALE GENOMIC DNA]</scope>
    <source>
        <strain evidence="1 2">NBRC 108950</strain>
    </source>
</reference>
<gene>
    <name evidence="1" type="ORF">RSO01_24880</name>
</gene>
<accession>A0A512N8L6</accession>
<sequence>MPARWRKLRGAADVRIITAWLGRWRRLRRQRLITLPLLLRYGVRYFAGLGWRRALISSLLGGAPFALLQTGGYGFVPLAHGAVITPSTVTAPPCSCTNGLAATTWSAPLSAQR</sequence>
<dbReference type="Proteomes" id="UP000321058">
    <property type="component" value="Unassembled WGS sequence"/>
</dbReference>
<dbReference type="AlphaFoldDB" id="A0A512N8L6"/>
<comment type="caution">
    <text evidence="1">The sequence shown here is derived from an EMBL/GenBank/DDBJ whole genome shotgun (WGS) entry which is preliminary data.</text>
</comment>
<proteinExistence type="predicted"/>
<evidence type="ECO:0000313" key="1">
    <source>
        <dbReference type="EMBL" id="GEP55322.1"/>
    </source>
</evidence>
<dbReference type="EMBL" id="BKAJ01000037">
    <property type="protein sequence ID" value="GEP55322.1"/>
    <property type="molecule type" value="Genomic_DNA"/>
</dbReference>
<keyword evidence="2" id="KW-1185">Reference proteome</keyword>